<keyword evidence="1" id="KW-0812">Transmembrane</keyword>
<gene>
    <name evidence="2" type="ORF">KHM83_14215</name>
</gene>
<feature type="transmembrane region" description="Helical" evidence="1">
    <location>
        <begin position="6"/>
        <end position="26"/>
    </location>
</feature>
<evidence type="ECO:0000313" key="3">
    <source>
        <dbReference type="Proteomes" id="UP000746471"/>
    </source>
</evidence>
<protein>
    <submittedName>
        <fullName evidence="2">Uncharacterized protein</fullName>
    </submittedName>
</protein>
<keyword evidence="3" id="KW-1185">Reference proteome</keyword>
<comment type="caution">
    <text evidence="2">The sequence shown here is derived from an EMBL/GenBank/DDBJ whole genome shotgun (WGS) entry which is preliminary data.</text>
</comment>
<keyword evidence="1" id="KW-0472">Membrane</keyword>
<dbReference type="Proteomes" id="UP000746471">
    <property type="component" value="Unassembled WGS sequence"/>
</dbReference>
<proteinExistence type="predicted"/>
<evidence type="ECO:0000256" key="1">
    <source>
        <dbReference type="SAM" id="Phobius"/>
    </source>
</evidence>
<sequence>MKAFLMDYKVWIVVVLAMITIIIFEWQQFKVLTYQLMLQAKILAKDFILSSGEAQETWVVEKLYAILPHALAALMTKTMLRTVVAYLYHEAKDYLDDGMMNNSI</sequence>
<accession>A0ABS5PRP9</accession>
<dbReference type="RefSeq" id="WP_213237695.1">
    <property type="nucleotide sequence ID" value="NZ_JAHBCL010000026.1"/>
</dbReference>
<keyword evidence="1" id="KW-1133">Transmembrane helix</keyword>
<reference evidence="2 3" key="1">
    <citation type="submission" date="2021-05" db="EMBL/GenBank/DDBJ databases">
        <title>Fusibacter ferrireducens sp. nov., an anaerobic, sulfur- and Fe-reducing bacterium isolated from the mangrove sediment.</title>
        <authorList>
            <person name="Qiu D."/>
        </authorList>
    </citation>
    <scope>NUCLEOTIDE SEQUENCE [LARGE SCALE GENOMIC DNA]</scope>
    <source>
        <strain evidence="2 3">DSM 12116</strain>
    </source>
</reference>
<dbReference type="EMBL" id="JAHBCL010000026">
    <property type="protein sequence ID" value="MBS7527835.1"/>
    <property type="molecule type" value="Genomic_DNA"/>
</dbReference>
<evidence type="ECO:0000313" key="2">
    <source>
        <dbReference type="EMBL" id="MBS7527835.1"/>
    </source>
</evidence>
<organism evidence="2 3">
    <name type="scientific">Fusibacter paucivorans</name>
    <dbReference type="NCBI Taxonomy" id="76009"/>
    <lineage>
        <taxon>Bacteria</taxon>
        <taxon>Bacillati</taxon>
        <taxon>Bacillota</taxon>
        <taxon>Clostridia</taxon>
        <taxon>Eubacteriales</taxon>
        <taxon>Eubacteriales Family XII. Incertae Sedis</taxon>
        <taxon>Fusibacter</taxon>
    </lineage>
</organism>
<name>A0ABS5PRP9_9FIRM</name>